<feature type="compositionally biased region" description="Low complexity" evidence="1">
    <location>
        <begin position="99"/>
        <end position="111"/>
    </location>
</feature>
<dbReference type="AlphaFoldDB" id="A0A077WTY9"/>
<feature type="region of interest" description="Disordered" evidence="1">
    <location>
        <begin position="193"/>
        <end position="223"/>
    </location>
</feature>
<feature type="compositionally biased region" description="Polar residues" evidence="1">
    <location>
        <begin position="300"/>
        <end position="309"/>
    </location>
</feature>
<feature type="compositionally biased region" description="Low complexity" evidence="1">
    <location>
        <begin position="353"/>
        <end position="372"/>
    </location>
</feature>
<protein>
    <recommendedName>
        <fullName evidence="3">UBZ4-type domain-containing protein</fullName>
    </recommendedName>
</protein>
<feature type="region of interest" description="Disordered" evidence="1">
    <location>
        <begin position="254"/>
        <end position="325"/>
    </location>
</feature>
<name>A0A077WTY9_9FUNG</name>
<dbReference type="EMBL" id="LK023341">
    <property type="protein sequence ID" value="CDS10800.1"/>
    <property type="molecule type" value="Genomic_DNA"/>
</dbReference>
<feature type="compositionally biased region" description="Polar residues" evidence="1">
    <location>
        <begin position="1"/>
        <end position="21"/>
    </location>
</feature>
<feature type="compositionally biased region" description="Basic and acidic residues" evidence="1">
    <location>
        <begin position="414"/>
        <end position="427"/>
    </location>
</feature>
<sequence length="475" mass="54423">MVLFQKSGNTPSASHTSQIAHSNGKENAKDDRQQSSVCASAKKSKVVPKRRISANDIDDDDDDFQTLITPRLLSDRQRKRHKKSIISQSALQESHKLTATKSTSGATTSPTYIKHEKQPVFEIEDFENIDIKQEQRPNTTFEIDDFSNDSDQEREQRQHLVSVESVTAKDDNSVVKQEATVFEIDDDIFDLSDEHGENNIPSHSRRLISTSDDDNDIRASPLLSPRMNKPLVEDEECPLCFQRFPQSIIRDHASDCVGIPSTPEDEPPLPTRQDDTLDINSRRHHRISRQSQLPPAYQPQRRSQGTNRQIGLRDDDQDTTPSQEYRTCPICNDWILISDLETHVNMELEGIEQQQDQQRQQQGPSLSPSLQSNDPIPVSDTESDGSVIDISNEPAEIDEDDGYLSPLEGFVSVQERRSQDPEFERYFEQVPIETTASTSQRRRRQQQNPSNRRPTRYRGFNRRQYFANKARRAKR</sequence>
<feature type="compositionally biased region" description="Basic residues" evidence="1">
    <location>
        <begin position="42"/>
        <end position="52"/>
    </location>
</feature>
<feature type="compositionally biased region" description="Polar residues" evidence="1">
    <location>
        <begin position="199"/>
        <end position="210"/>
    </location>
</feature>
<dbReference type="OrthoDB" id="2285676at2759"/>
<evidence type="ECO:0000256" key="1">
    <source>
        <dbReference type="SAM" id="MobiDB-lite"/>
    </source>
</evidence>
<proteinExistence type="predicted"/>
<evidence type="ECO:0008006" key="3">
    <source>
        <dbReference type="Google" id="ProtNLM"/>
    </source>
</evidence>
<feature type="region of interest" description="Disordered" evidence="1">
    <location>
        <begin position="1"/>
        <end position="159"/>
    </location>
</feature>
<reference evidence="2" key="1">
    <citation type="journal article" date="2014" name="Genome Announc.">
        <title>De novo whole-genome sequence and genome annotation of Lichtheimia ramosa.</title>
        <authorList>
            <person name="Linde J."/>
            <person name="Schwartze V."/>
            <person name="Binder U."/>
            <person name="Lass-Florl C."/>
            <person name="Voigt K."/>
            <person name="Horn F."/>
        </authorList>
    </citation>
    <scope>NUCLEOTIDE SEQUENCE</scope>
    <source>
        <strain evidence="2">JMRC FSU:6197</strain>
    </source>
</reference>
<feature type="compositionally biased region" description="Basic and acidic residues" evidence="1">
    <location>
        <begin position="23"/>
        <end position="33"/>
    </location>
</feature>
<feature type="region of interest" description="Disordered" evidence="1">
    <location>
        <begin position="351"/>
        <end position="475"/>
    </location>
</feature>
<evidence type="ECO:0000313" key="2">
    <source>
        <dbReference type="EMBL" id="CDS10800.1"/>
    </source>
</evidence>
<accession>A0A077WTY9</accession>
<gene>
    <name evidence="2" type="ORF">LRAMOSA11286</name>
</gene>
<organism evidence="2">
    <name type="scientific">Lichtheimia ramosa</name>
    <dbReference type="NCBI Taxonomy" id="688394"/>
    <lineage>
        <taxon>Eukaryota</taxon>
        <taxon>Fungi</taxon>
        <taxon>Fungi incertae sedis</taxon>
        <taxon>Mucoromycota</taxon>
        <taxon>Mucoromycotina</taxon>
        <taxon>Mucoromycetes</taxon>
        <taxon>Mucorales</taxon>
        <taxon>Lichtheimiaceae</taxon>
        <taxon>Lichtheimia</taxon>
    </lineage>
</organism>